<feature type="transmembrane region" description="Helical" evidence="1">
    <location>
        <begin position="203"/>
        <end position="221"/>
    </location>
</feature>
<evidence type="ECO:0000256" key="1">
    <source>
        <dbReference type="SAM" id="Phobius"/>
    </source>
</evidence>
<protein>
    <submittedName>
        <fullName evidence="2">Uncharacterized protein</fullName>
    </submittedName>
</protein>
<feature type="transmembrane region" description="Helical" evidence="1">
    <location>
        <begin position="76"/>
        <end position="95"/>
    </location>
</feature>
<dbReference type="AlphaFoldDB" id="A0A235HA51"/>
<feature type="transmembrane region" description="Helical" evidence="1">
    <location>
        <begin position="39"/>
        <end position="56"/>
    </location>
</feature>
<gene>
    <name evidence="2" type="ORF">CHT98_20705</name>
</gene>
<keyword evidence="1" id="KW-0472">Membrane</keyword>
<evidence type="ECO:0000313" key="3">
    <source>
        <dbReference type="Proteomes" id="UP000215367"/>
    </source>
</evidence>
<dbReference type="EMBL" id="NOWT01000022">
    <property type="protein sequence ID" value="OYD82377.1"/>
    <property type="molecule type" value="Genomic_DNA"/>
</dbReference>
<keyword evidence="1" id="KW-1133">Transmembrane helix</keyword>
<keyword evidence="1" id="KW-0812">Transmembrane</keyword>
<evidence type="ECO:0000313" key="2">
    <source>
        <dbReference type="EMBL" id="OYD82377.1"/>
    </source>
</evidence>
<feature type="transmembrane region" description="Helical" evidence="1">
    <location>
        <begin position="6"/>
        <end position="27"/>
    </location>
</feature>
<organism evidence="2 3">
    <name type="scientific">Azospirillum brasilense</name>
    <dbReference type="NCBI Taxonomy" id="192"/>
    <lineage>
        <taxon>Bacteria</taxon>
        <taxon>Pseudomonadati</taxon>
        <taxon>Pseudomonadota</taxon>
        <taxon>Alphaproteobacteria</taxon>
        <taxon>Rhodospirillales</taxon>
        <taxon>Azospirillaceae</taxon>
        <taxon>Azospirillum</taxon>
    </lineage>
</organism>
<dbReference type="Proteomes" id="UP000215367">
    <property type="component" value="Unassembled WGS sequence"/>
</dbReference>
<feature type="transmembrane region" description="Helical" evidence="1">
    <location>
        <begin position="172"/>
        <end position="191"/>
    </location>
</feature>
<proteinExistence type="predicted"/>
<dbReference type="RefSeq" id="WP_094305372.1">
    <property type="nucleotide sequence ID" value="NZ_NOWT01000022.1"/>
</dbReference>
<geneLocation type="plasmid" evidence="2">
    <name>unnamed</name>
</geneLocation>
<accession>A0A235HA51</accession>
<feature type="transmembrane region" description="Helical" evidence="1">
    <location>
        <begin position="147"/>
        <end position="166"/>
    </location>
</feature>
<keyword evidence="2" id="KW-0614">Plasmid</keyword>
<sequence length="273" mass="29372">MPFTRALAYAVYTLWVSVCAFAPELLWQGFVLMRSHFGAAELFSALFIGTLFAFFVEPLVERLKAGRWRLAHAPPGGMLLGVLVSLVFGIVVVCIHEAMIAYLGAEHAGDEAKQASLERAIDSACEWASIPAAVTAAWFVAGTSRRLALPATGLACIWIVFIGHSYGWGWPIVMTSAVPGFLIALLGSRIVLRHWDASTIPVLARLTAGVAGGWMLLAWGIQAGSELIDGPGLQLYTLEAFYEDLRFYLGWCLGLSVAPNPVPGNGLQNGRAP</sequence>
<name>A0A235HA51_AZOBR</name>
<reference evidence="2 3" key="1">
    <citation type="submission" date="2017-07" db="EMBL/GenBank/DDBJ databases">
        <title>Whole genome sequence of Azospirillum brasilense 2A1, a potential biofertilizer strain.</title>
        <authorList>
            <person name="Fontana C.A."/>
            <person name="Toffoli L.M."/>
            <person name="Salazar S.M."/>
            <person name="Puglisi E."/>
            <person name="Pedraza R."/>
            <person name="Bassi D."/>
            <person name="Cocconcelli P.S."/>
        </authorList>
    </citation>
    <scope>NUCLEOTIDE SEQUENCE [LARGE SCALE GENOMIC DNA]</scope>
    <source>
        <strain evidence="2 3">2A1</strain>
        <plasmid evidence="2">unnamed</plasmid>
    </source>
</reference>
<comment type="caution">
    <text evidence="2">The sequence shown here is derived from an EMBL/GenBank/DDBJ whole genome shotgun (WGS) entry which is preliminary data.</text>
</comment>